<evidence type="ECO:0000313" key="11">
    <source>
        <dbReference type="Proteomes" id="UP001601627"/>
    </source>
</evidence>
<feature type="transmembrane region" description="Helical" evidence="8">
    <location>
        <begin position="148"/>
        <end position="173"/>
    </location>
</feature>
<gene>
    <name evidence="10" type="ORF">ACFVZC_22170</name>
</gene>
<protein>
    <submittedName>
        <fullName evidence="10">Pycsar system effector family protein</fullName>
    </submittedName>
</protein>
<sequence length="174" mass="18284">MEPTGQADESRPAQYMFTALHTTHQHADAKSGILAATQMALVGTAGTWSHRAVLLWDRGGAAGALAGVLMALFLCGLIGGVVSLAASLMPRVLRDPDVNRYSFAHLASGPDILPPVDGAQPDEEAAQRRELSRTVRFLARVAVRKYRWVAGAVVCTAVMGASAGLGVTLLPLLV</sequence>
<comment type="caution">
    <text evidence="10">The sequence shown here is derived from an EMBL/GenBank/DDBJ whole genome shotgun (WGS) entry which is preliminary data.</text>
</comment>
<evidence type="ECO:0000256" key="5">
    <source>
        <dbReference type="ARBA" id="ARBA00022989"/>
    </source>
</evidence>
<evidence type="ECO:0000256" key="8">
    <source>
        <dbReference type="SAM" id="Phobius"/>
    </source>
</evidence>
<keyword evidence="2" id="KW-1003">Cell membrane</keyword>
<name>A0ABW6QAC3_9ACTN</name>
<proteinExistence type="predicted"/>
<reference evidence="10 11" key="1">
    <citation type="submission" date="2024-09" db="EMBL/GenBank/DDBJ databases">
        <title>The Natural Products Discovery Center: Release of the First 8490 Sequenced Strains for Exploring Actinobacteria Biosynthetic Diversity.</title>
        <authorList>
            <person name="Kalkreuter E."/>
            <person name="Kautsar S.A."/>
            <person name="Yang D."/>
            <person name="Bader C.D."/>
            <person name="Teijaro C.N."/>
            <person name="Fluegel L."/>
            <person name="Davis C.M."/>
            <person name="Simpson J.R."/>
            <person name="Lauterbach L."/>
            <person name="Steele A.D."/>
            <person name="Gui C."/>
            <person name="Meng S."/>
            <person name="Li G."/>
            <person name="Viehrig K."/>
            <person name="Ye F."/>
            <person name="Su P."/>
            <person name="Kiefer A.F."/>
            <person name="Nichols A."/>
            <person name="Cepeda A.J."/>
            <person name="Yan W."/>
            <person name="Fan B."/>
            <person name="Jiang Y."/>
            <person name="Adhikari A."/>
            <person name="Zheng C.-J."/>
            <person name="Schuster L."/>
            <person name="Cowan T.M."/>
            <person name="Smanski M.J."/>
            <person name="Chevrette M.G."/>
            <person name="De Carvalho L.P.S."/>
            <person name="Shen B."/>
        </authorList>
    </citation>
    <scope>NUCLEOTIDE SEQUENCE [LARGE SCALE GENOMIC DNA]</scope>
    <source>
        <strain evidence="10 11">NPDC058328</strain>
    </source>
</reference>
<dbReference type="RefSeq" id="WP_149548063.1">
    <property type="nucleotide sequence ID" value="NZ_JBHVZQ010000020.1"/>
</dbReference>
<dbReference type="Proteomes" id="UP001601627">
    <property type="component" value="Unassembled WGS sequence"/>
</dbReference>
<evidence type="ECO:0000256" key="4">
    <source>
        <dbReference type="ARBA" id="ARBA00022741"/>
    </source>
</evidence>
<keyword evidence="6" id="KW-0051">Antiviral defense</keyword>
<evidence type="ECO:0000256" key="6">
    <source>
        <dbReference type="ARBA" id="ARBA00023118"/>
    </source>
</evidence>
<evidence type="ECO:0000259" key="9">
    <source>
        <dbReference type="Pfam" id="PF18967"/>
    </source>
</evidence>
<accession>A0ABW6QAC3</accession>
<dbReference type="InterPro" id="IPR043760">
    <property type="entry name" value="PycTM_dom"/>
</dbReference>
<evidence type="ECO:0000256" key="2">
    <source>
        <dbReference type="ARBA" id="ARBA00022475"/>
    </source>
</evidence>
<dbReference type="EMBL" id="JBHVZQ010000020">
    <property type="protein sequence ID" value="MFF1276077.1"/>
    <property type="molecule type" value="Genomic_DNA"/>
</dbReference>
<evidence type="ECO:0000256" key="1">
    <source>
        <dbReference type="ARBA" id="ARBA00004236"/>
    </source>
</evidence>
<evidence type="ECO:0000313" key="10">
    <source>
        <dbReference type="EMBL" id="MFF1276077.1"/>
    </source>
</evidence>
<organism evidence="10 11">
    <name type="scientific">Streptomyces marokkonensis</name>
    <dbReference type="NCBI Taxonomy" id="324855"/>
    <lineage>
        <taxon>Bacteria</taxon>
        <taxon>Bacillati</taxon>
        <taxon>Actinomycetota</taxon>
        <taxon>Actinomycetes</taxon>
        <taxon>Kitasatosporales</taxon>
        <taxon>Streptomycetaceae</taxon>
        <taxon>Streptomyces</taxon>
    </lineage>
</organism>
<evidence type="ECO:0000256" key="3">
    <source>
        <dbReference type="ARBA" id="ARBA00022692"/>
    </source>
</evidence>
<keyword evidence="5 8" id="KW-1133">Transmembrane helix</keyword>
<keyword evidence="7 8" id="KW-0472">Membrane</keyword>
<keyword evidence="11" id="KW-1185">Reference proteome</keyword>
<evidence type="ECO:0000256" key="7">
    <source>
        <dbReference type="ARBA" id="ARBA00023136"/>
    </source>
</evidence>
<comment type="subcellular location">
    <subcellularLocation>
        <location evidence="1">Cell membrane</location>
    </subcellularLocation>
</comment>
<keyword evidence="4" id="KW-0547">Nucleotide-binding</keyword>
<feature type="domain" description="Pycsar effector protein" evidence="9">
    <location>
        <begin position="14"/>
        <end position="169"/>
    </location>
</feature>
<feature type="transmembrane region" description="Helical" evidence="8">
    <location>
        <begin position="61"/>
        <end position="86"/>
    </location>
</feature>
<keyword evidence="3 8" id="KW-0812">Transmembrane</keyword>
<dbReference type="Pfam" id="PF18967">
    <property type="entry name" value="PycTM"/>
    <property type="match status" value="1"/>
</dbReference>